<proteinExistence type="inferred from homology"/>
<dbReference type="InterPro" id="IPR000524">
    <property type="entry name" value="Tscrpt_reg_HTH_GntR"/>
</dbReference>
<dbReference type="InterPro" id="IPR004839">
    <property type="entry name" value="Aminotransferase_I/II_large"/>
</dbReference>
<keyword evidence="6" id="KW-0238">DNA-binding</keyword>
<feature type="domain" description="HTH gntR-type" evidence="9">
    <location>
        <begin position="13"/>
        <end position="81"/>
    </location>
</feature>
<evidence type="ECO:0000256" key="6">
    <source>
        <dbReference type="ARBA" id="ARBA00023125"/>
    </source>
</evidence>
<dbReference type="PRINTS" id="PR00035">
    <property type="entry name" value="HTHGNTR"/>
</dbReference>
<dbReference type="STRING" id="717606.PaecuDRAFT_1653"/>
<evidence type="ECO:0000313" key="11">
    <source>
        <dbReference type="Proteomes" id="UP000005387"/>
    </source>
</evidence>
<sequence length="486" mass="54080">MEFTPILDRNSEQPLYLQLYRYIRTQMEEGRIDAGSRLPSIRQLSAHLQVSKVTIETAYQQLIAEGYIESRERSGLRALPVEKAPAAIRHESVSRNSSSGDAAAESTSLHANHSKPDRREGRGDLALYDFQYGDIDVERFPMKAWRACLHQALDYDLRGVLNYGHPQGDAELRAALARYLGESRGVHCTAEQIVLSAGTQQSMALLCRLLPLAGQAVAIEEPGYHGVRSVLADHDCALLPIPIEHDGLSITALKASHAAAVYVTPSHQFPIGSVLSAQKRHQLIHWASERGAFILEDDYDSEFRYQGQPIHALQALDQDGRVIYLGTMSKSFLPSIRMSYLVLPPPVAAASQARLASYNTAVSPLLQRAVMLFMREGHMERHVRRMRRLYQAKHRRLIHALQAHMQDRISIIGQKAGLHLLIDVHGRQRDELIALAEAAGVRVYSPAPQWSAPAQCPPSLIMLGFGGVPEEAIEEGIRRLAAAWFN</sequence>
<dbReference type="InterPro" id="IPR036390">
    <property type="entry name" value="WH_DNA-bd_sf"/>
</dbReference>
<gene>
    <name evidence="10" type="ORF">PaecuDRAFT_1653</name>
</gene>
<dbReference type="EMBL" id="AEDD01000004">
    <property type="protein sequence ID" value="EFM11207.1"/>
    <property type="molecule type" value="Genomic_DNA"/>
</dbReference>
<dbReference type="CDD" id="cd00609">
    <property type="entry name" value="AAT_like"/>
    <property type="match status" value="1"/>
</dbReference>
<evidence type="ECO:0000256" key="3">
    <source>
        <dbReference type="ARBA" id="ARBA00022576"/>
    </source>
</evidence>
<dbReference type="eggNOG" id="COG1167">
    <property type="taxonomic scope" value="Bacteria"/>
</dbReference>
<dbReference type="OrthoDB" id="9808770at2"/>
<comment type="similarity">
    <text evidence="2">In the C-terminal section; belongs to the class-I pyridoxal-phosphate-dependent aminotransferase family.</text>
</comment>
<feature type="compositionally biased region" description="Polar residues" evidence="8">
    <location>
        <begin position="94"/>
        <end position="111"/>
    </location>
</feature>
<dbReference type="PROSITE" id="PS50949">
    <property type="entry name" value="HTH_GNTR"/>
    <property type="match status" value="1"/>
</dbReference>
<comment type="cofactor">
    <cofactor evidence="1">
        <name>pyridoxal 5'-phosphate</name>
        <dbReference type="ChEBI" id="CHEBI:597326"/>
    </cofactor>
</comment>
<evidence type="ECO:0000256" key="5">
    <source>
        <dbReference type="ARBA" id="ARBA00023015"/>
    </source>
</evidence>
<name>E0I7Q2_9BACL</name>
<dbReference type="Proteomes" id="UP000005387">
    <property type="component" value="Unassembled WGS sequence"/>
</dbReference>
<evidence type="ECO:0000259" key="9">
    <source>
        <dbReference type="PROSITE" id="PS50949"/>
    </source>
</evidence>
<dbReference type="SUPFAM" id="SSF53383">
    <property type="entry name" value="PLP-dependent transferases"/>
    <property type="match status" value="1"/>
</dbReference>
<dbReference type="InterPro" id="IPR051446">
    <property type="entry name" value="HTH_trans_reg/aminotransferase"/>
</dbReference>
<reference evidence="10 11" key="1">
    <citation type="submission" date="2010-07" db="EMBL/GenBank/DDBJ databases">
        <title>The draft genome of Paenibacillus curdlanolyticus YK9.</title>
        <authorList>
            <consortium name="US DOE Joint Genome Institute (JGI-PGF)"/>
            <person name="Lucas S."/>
            <person name="Copeland A."/>
            <person name="Lapidus A."/>
            <person name="Cheng J.-F."/>
            <person name="Bruce D."/>
            <person name="Goodwin L."/>
            <person name="Pitluck S."/>
            <person name="Land M.L."/>
            <person name="Hauser L."/>
            <person name="Chang Y.-J."/>
            <person name="Jeffries C."/>
            <person name="Anderson I.J."/>
            <person name="Johnson E."/>
            <person name="Loganathan U."/>
            <person name="Mulhopadhyay B."/>
            <person name="Kyrpides N."/>
            <person name="Woyke T.J."/>
        </authorList>
    </citation>
    <scope>NUCLEOTIDE SEQUENCE [LARGE SCALE GENOMIC DNA]</scope>
    <source>
        <strain evidence="10 11">YK9</strain>
    </source>
</reference>
<dbReference type="AlphaFoldDB" id="E0I7Q2"/>
<dbReference type="GO" id="GO:0003677">
    <property type="term" value="F:DNA binding"/>
    <property type="evidence" value="ECO:0007669"/>
    <property type="project" value="UniProtKB-KW"/>
</dbReference>
<evidence type="ECO:0000256" key="8">
    <source>
        <dbReference type="SAM" id="MobiDB-lite"/>
    </source>
</evidence>
<keyword evidence="5" id="KW-0805">Transcription regulation</keyword>
<keyword evidence="10" id="KW-0808">Transferase</keyword>
<evidence type="ECO:0000256" key="7">
    <source>
        <dbReference type="ARBA" id="ARBA00023163"/>
    </source>
</evidence>
<dbReference type="CDD" id="cd07377">
    <property type="entry name" value="WHTH_GntR"/>
    <property type="match status" value="1"/>
</dbReference>
<evidence type="ECO:0000256" key="1">
    <source>
        <dbReference type="ARBA" id="ARBA00001933"/>
    </source>
</evidence>
<evidence type="ECO:0000256" key="2">
    <source>
        <dbReference type="ARBA" id="ARBA00005384"/>
    </source>
</evidence>
<dbReference type="PANTHER" id="PTHR46577:SF1">
    <property type="entry name" value="HTH-TYPE TRANSCRIPTIONAL REGULATORY PROTEIN GABR"/>
    <property type="match status" value="1"/>
</dbReference>
<dbReference type="Gene3D" id="1.10.10.10">
    <property type="entry name" value="Winged helix-like DNA-binding domain superfamily/Winged helix DNA-binding domain"/>
    <property type="match status" value="1"/>
</dbReference>
<keyword evidence="11" id="KW-1185">Reference proteome</keyword>
<accession>E0I7Q2</accession>
<dbReference type="Gene3D" id="3.40.640.10">
    <property type="entry name" value="Type I PLP-dependent aspartate aminotransferase-like (Major domain)"/>
    <property type="match status" value="1"/>
</dbReference>
<keyword evidence="4" id="KW-0663">Pyridoxal phosphate</keyword>
<dbReference type="GO" id="GO:0003700">
    <property type="term" value="F:DNA-binding transcription factor activity"/>
    <property type="evidence" value="ECO:0007669"/>
    <property type="project" value="InterPro"/>
</dbReference>
<dbReference type="Pfam" id="PF00155">
    <property type="entry name" value="Aminotran_1_2"/>
    <property type="match status" value="1"/>
</dbReference>
<dbReference type="RefSeq" id="WP_006037664.1">
    <property type="nucleotide sequence ID" value="NZ_AEDD01000004.1"/>
</dbReference>
<protein>
    <submittedName>
        <fullName evidence="10">Transcriptional regulator, GntR family with aminotransferase domain</fullName>
    </submittedName>
</protein>
<dbReference type="InterPro" id="IPR036388">
    <property type="entry name" value="WH-like_DNA-bd_sf"/>
</dbReference>
<dbReference type="Pfam" id="PF00392">
    <property type="entry name" value="GntR"/>
    <property type="match status" value="1"/>
</dbReference>
<dbReference type="InterPro" id="IPR015424">
    <property type="entry name" value="PyrdxlP-dep_Trfase"/>
</dbReference>
<dbReference type="PANTHER" id="PTHR46577">
    <property type="entry name" value="HTH-TYPE TRANSCRIPTIONAL REGULATORY PROTEIN GABR"/>
    <property type="match status" value="1"/>
</dbReference>
<keyword evidence="3 10" id="KW-0032">Aminotransferase</keyword>
<dbReference type="SUPFAM" id="SSF46785">
    <property type="entry name" value="Winged helix' DNA-binding domain"/>
    <property type="match status" value="1"/>
</dbReference>
<dbReference type="SMART" id="SM00345">
    <property type="entry name" value="HTH_GNTR"/>
    <property type="match status" value="1"/>
</dbReference>
<feature type="region of interest" description="Disordered" evidence="8">
    <location>
        <begin position="89"/>
        <end position="120"/>
    </location>
</feature>
<keyword evidence="7" id="KW-0804">Transcription</keyword>
<dbReference type="InterPro" id="IPR015421">
    <property type="entry name" value="PyrdxlP-dep_Trfase_major"/>
</dbReference>
<evidence type="ECO:0000313" key="10">
    <source>
        <dbReference type="EMBL" id="EFM11207.1"/>
    </source>
</evidence>
<dbReference type="GO" id="GO:0008483">
    <property type="term" value="F:transaminase activity"/>
    <property type="evidence" value="ECO:0007669"/>
    <property type="project" value="UniProtKB-KW"/>
</dbReference>
<dbReference type="GO" id="GO:0030170">
    <property type="term" value="F:pyridoxal phosphate binding"/>
    <property type="evidence" value="ECO:0007669"/>
    <property type="project" value="InterPro"/>
</dbReference>
<organism evidence="10 11">
    <name type="scientific">Paenibacillus curdlanolyticus YK9</name>
    <dbReference type="NCBI Taxonomy" id="717606"/>
    <lineage>
        <taxon>Bacteria</taxon>
        <taxon>Bacillati</taxon>
        <taxon>Bacillota</taxon>
        <taxon>Bacilli</taxon>
        <taxon>Bacillales</taxon>
        <taxon>Paenibacillaceae</taxon>
        <taxon>Paenibacillus</taxon>
    </lineage>
</organism>
<evidence type="ECO:0000256" key="4">
    <source>
        <dbReference type="ARBA" id="ARBA00022898"/>
    </source>
</evidence>